<organism evidence="1 2">
    <name type="scientific">Eumeta variegata</name>
    <name type="common">Bagworm moth</name>
    <name type="synonym">Eumeta japonica</name>
    <dbReference type="NCBI Taxonomy" id="151549"/>
    <lineage>
        <taxon>Eukaryota</taxon>
        <taxon>Metazoa</taxon>
        <taxon>Ecdysozoa</taxon>
        <taxon>Arthropoda</taxon>
        <taxon>Hexapoda</taxon>
        <taxon>Insecta</taxon>
        <taxon>Pterygota</taxon>
        <taxon>Neoptera</taxon>
        <taxon>Endopterygota</taxon>
        <taxon>Lepidoptera</taxon>
        <taxon>Glossata</taxon>
        <taxon>Ditrysia</taxon>
        <taxon>Tineoidea</taxon>
        <taxon>Psychidae</taxon>
        <taxon>Oiketicinae</taxon>
        <taxon>Eumeta</taxon>
    </lineage>
</organism>
<reference evidence="1 2" key="1">
    <citation type="journal article" date="2019" name="Commun. Biol.">
        <title>The bagworm genome reveals a unique fibroin gene that provides high tensile strength.</title>
        <authorList>
            <person name="Kono N."/>
            <person name="Nakamura H."/>
            <person name="Ohtoshi R."/>
            <person name="Tomita M."/>
            <person name="Numata K."/>
            <person name="Arakawa K."/>
        </authorList>
    </citation>
    <scope>NUCLEOTIDE SEQUENCE [LARGE SCALE GENOMIC DNA]</scope>
</reference>
<evidence type="ECO:0000313" key="1">
    <source>
        <dbReference type="EMBL" id="GBP63659.1"/>
    </source>
</evidence>
<dbReference type="EMBL" id="BGZK01000875">
    <property type="protein sequence ID" value="GBP63659.1"/>
    <property type="molecule type" value="Genomic_DNA"/>
</dbReference>
<keyword evidence="2" id="KW-1185">Reference proteome</keyword>
<dbReference type="Proteomes" id="UP000299102">
    <property type="component" value="Unassembled WGS sequence"/>
</dbReference>
<evidence type="ECO:0000313" key="2">
    <source>
        <dbReference type="Proteomes" id="UP000299102"/>
    </source>
</evidence>
<proteinExistence type="predicted"/>
<comment type="caution">
    <text evidence="1">The sequence shown here is derived from an EMBL/GenBank/DDBJ whole genome shotgun (WGS) entry which is preliminary data.</text>
</comment>
<name>A0A4C1XN66_EUMVA</name>
<accession>A0A4C1XN66</accession>
<gene>
    <name evidence="1" type="ORF">EVAR_47998_1</name>
</gene>
<sequence length="241" mass="27044">MAQISEALKDIIEFLDFIKGLKGTLLRAKPYIGEGAAQEVKNTKNRPERKLDPTGFATAATSDATWVIRGRSGGNQLRCGQPLSDEDTPHVNTGSTYVKVAVKEVRKNCVHRSSHTPARTAQKLASSVKTYFEDWVDKNERYLPVCNLALIPIPEKQWKLHRLTGEGRELLTVSTRYPKCRVTDPMRPVKTLSARRRDSNHSLSCWATACERGTKQRLKVERKKLTLFAAARARGDDEARG</sequence>
<dbReference type="AlphaFoldDB" id="A0A4C1XN66"/>
<protein>
    <submittedName>
        <fullName evidence="1">Uncharacterized protein</fullName>
    </submittedName>
</protein>